<dbReference type="GO" id="GO:0003834">
    <property type="term" value="F:beta-carotene 15,15'-dioxygenase activity"/>
    <property type="evidence" value="ECO:0007669"/>
    <property type="project" value="TreeGrafter"/>
</dbReference>
<dbReference type="Proteomes" id="UP000298787">
    <property type="component" value="Chromosome 8"/>
</dbReference>
<protein>
    <submittedName>
        <fullName evidence="6">Retinal Mueller cells isomerohydrolase</fullName>
    </submittedName>
</protein>
<reference evidence="6 7" key="1">
    <citation type="submission" date="2019-01" db="EMBL/GenBank/DDBJ databases">
        <title>Genome Assembly of Collichthys lucidus.</title>
        <authorList>
            <person name="Cai M."/>
            <person name="Xiao S."/>
        </authorList>
    </citation>
    <scope>NUCLEOTIDE SEQUENCE [LARGE SCALE GENOMIC DNA]</scope>
    <source>
        <strain evidence="6">JT15FE1705JMU</strain>
        <tissue evidence="6">Muscle</tissue>
    </source>
</reference>
<keyword evidence="4" id="KW-0408">Iron</keyword>
<evidence type="ECO:0000256" key="2">
    <source>
        <dbReference type="ARBA" id="ARBA00006787"/>
    </source>
</evidence>
<dbReference type="InterPro" id="IPR004294">
    <property type="entry name" value="Carotenoid_Oase"/>
</dbReference>
<gene>
    <name evidence="6" type="ORF">D9C73_009228</name>
</gene>
<dbReference type="STRING" id="240159.A0A4U5UNQ2"/>
<dbReference type="Pfam" id="PF03055">
    <property type="entry name" value="RPE65"/>
    <property type="match status" value="1"/>
</dbReference>
<evidence type="ECO:0000256" key="5">
    <source>
        <dbReference type="RuleBase" id="RU003799"/>
    </source>
</evidence>
<dbReference type="PANTHER" id="PTHR10543">
    <property type="entry name" value="BETA-CAROTENE DIOXYGENASE"/>
    <property type="match status" value="1"/>
</dbReference>
<proteinExistence type="inferred from homology"/>
<accession>A0A4U5UNQ2</accession>
<name>A0A4U5UNQ2_COLLU</name>
<comment type="similarity">
    <text evidence="2 5">Belongs to the carotenoid oxygenase family.</text>
</comment>
<keyword evidence="6" id="KW-0378">Hydrolase</keyword>
<comment type="cofactor">
    <cofactor evidence="1">
        <name>Fe(2+)</name>
        <dbReference type="ChEBI" id="CHEBI:29033"/>
    </cofactor>
</comment>
<dbReference type="EMBL" id="CM014085">
    <property type="protein sequence ID" value="TKS75145.1"/>
    <property type="molecule type" value="Genomic_DNA"/>
</dbReference>
<evidence type="ECO:0000256" key="1">
    <source>
        <dbReference type="ARBA" id="ARBA00001954"/>
    </source>
</evidence>
<evidence type="ECO:0000313" key="7">
    <source>
        <dbReference type="Proteomes" id="UP000298787"/>
    </source>
</evidence>
<dbReference type="GO" id="GO:0050251">
    <property type="term" value="F:retinol isomerase activity"/>
    <property type="evidence" value="ECO:0007669"/>
    <property type="project" value="TreeGrafter"/>
</dbReference>
<dbReference type="PANTHER" id="PTHR10543:SF43">
    <property type="entry name" value="ALL-TRANS-RETINYL ESTER 13-CIS ISOMEROHYDROLASE-RELATED"/>
    <property type="match status" value="1"/>
</dbReference>
<dbReference type="AlphaFoldDB" id="A0A4U5UNQ2"/>
<dbReference type="GO" id="GO:0052885">
    <property type="term" value="F:all-trans-retinyl-ester hydrolase, 11-cis retinol forming activity"/>
    <property type="evidence" value="ECO:0007669"/>
    <property type="project" value="TreeGrafter"/>
</dbReference>
<evidence type="ECO:0000313" key="6">
    <source>
        <dbReference type="EMBL" id="TKS75145.1"/>
    </source>
</evidence>
<evidence type="ECO:0000256" key="4">
    <source>
        <dbReference type="ARBA" id="ARBA00023004"/>
    </source>
</evidence>
<dbReference type="GO" id="GO:0042574">
    <property type="term" value="P:retinal metabolic process"/>
    <property type="evidence" value="ECO:0007669"/>
    <property type="project" value="TreeGrafter"/>
</dbReference>
<keyword evidence="3" id="KW-0479">Metal-binding</keyword>
<sequence>MVSRVEHPAAGYKKIFETVEELNEAIPAEITGRKEEVGDEPFHHLFDGQALMHKFDLKDGQVTYFRRFIRTDAYVRAMTEKRIVITEFGTAAYPDPCKNIFSRFFTYCRGIEVTDNCLVNIYPIGEDFYAVTETNYITKVDPDSLETLKKVRDESDPFEKSQVVVQLPTQREVKTLLRTQVRLALPFLTVNPQYSDFRGICLMKLYEVVTAPHVSCLSLCLSVCSFGMTDNYFVFVEQPVKINLFKFLSAWGLRGATYMDCFESNETMGVATSSERQRSTSFTHINTYEDEGFIVVDVCAWKGYEFVYNYLYMANIKQEWEEVKKAAMRAPQPEVPHCPGLYGDIVWSKAAALLINSMLRCRPPSCQVSN</sequence>
<organism evidence="6 7">
    <name type="scientific">Collichthys lucidus</name>
    <name type="common">Big head croaker</name>
    <name type="synonym">Sciaena lucida</name>
    <dbReference type="NCBI Taxonomy" id="240159"/>
    <lineage>
        <taxon>Eukaryota</taxon>
        <taxon>Metazoa</taxon>
        <taxon>Chordata</taxon>
        <taxon>Craniata</taxon>
        <taxon>Vertebrata</taxon>
        <taxon>Euteleostomi</taxon>
        <taxon>Actinopterygii</taxon>
        <taxon>Neopterygii</taxon>
        <taxon>Teleostei</taxon>
        <taxon>Neoteleostei</taxon>
        <taxon>Acanthomorphata</taxon>
        <taxon>Eupercaria</taxon>
        <taxon>Sciaenidae</taxon>
        <taxon>Collichthys</taxon>
    </lineage>
</organism>
<dbReference type="GO" id="GO:0046872">
    <property type="term" value="F:metal ion binding"/>
    <property type="evidence" value="ECO:0007669"/>
    <property type="project" value="UniProtKB-KW"/>
</dbReference>
<dbReference type="GO" id="GO:1901827">
    <property type="term" value="P:zeaxanthin biosynthetic process"/>
    <property type="evidence" value="ECO:0007669"/>
    <property type="project" value="TreeGrafter"/>
</dbReference>
<keyword evidence="7" id="KW-1185">Reference proteome</keyword>
<evidence type="ECO:0000256" key="3">
    <source>
        <dbReference type="ARBA" id="ARBA00022723"/>
    </source>
</evidence>